<dbReference type="InParanoid" id="K3X1I7"/>
<dbReference type="InterPro" id="IPR006461">
    <property type="entry name" value="PLAC_motif_containing"/>
</dbReference>
<organism evidence="2 3">
    <name type="scientific">Globisporangium ultimum (strain ATCC 200006 / CBS 805.95 / DAOM BR144)</name>
    <name type="common">Pythium ultimum</name>
    <dbReference type="NCBI Taxonomy" id="431595"/>
    <lineage>
        <taxon>Eukaryota</taxon>
        <taxon>Sar</taxon>
        <taxon>Stramenopiles</taxon>
        <taxon>Oomycota</taxon>
        <taxon>Peronosporomycetes</taxon>
        <taxon>Pythiales</taxon>
        <taxon>Pythiaceae</taxon>
        <taxon>Globisporangium</taxon>
    </lineage>
</organism>
<dbReference type="HOGENOM" id="CLU_1368653_0_0_1"/>
<dbReference type="Pfam" id="PF04749">
    <property type="entry name" value="PLAC8"/>
    <property type="match status" value="1"/>
</dbReference>
<dbReference type="PANTHER" id="PTHR15907">
    <property type="entry name" value="DUF614 FAMILY PROTEIN-RELATED"/>
    <property type="match status" value="1"/>
</dbReference>
<reference evidence="3" key="1">
    <citation type="journal article" date="2010" name="Genome Biol.">
        <title>Genome sequence of the necrotrophic plant pathogen Pythium ultimum reveals original pathogenicity mechanisms and effector repertoire.</title>
        <authorList>
            <person name="Levesque C.A."/>
            <person name="Brouwer H."/>
            <person name="Cano L."/>
            <person name="Hamilton J.P."/>
            <person name="Holt C."/>
            <person name="Huitema E."/>
            <person name="Raffaele S."/>
            <person name="Robideau G.P."/>
            <person name="Thines M."/>
            <person name="Win J."/>
            <person name="Zerillo M.M."/>
            <person name="Beakes G.W."/>
            <person name="Boore J.L."/>
            <person name="Busam D."/>
            <person name="Dumas B."/>
            <person name="Ferriera S."/>
            <person name="Fuerstenberg S.I."/>
            <person name="Gachon C.M."/>
            <person name="Gaulin E."/>
            <person name="Govers F."/>
            <person name="Grenville-Briggs L."/>
            <person name="Horner N."/>
            <person name="Hostetler J."/>
            <person name="Jiang R.H."/>
            <person name="Johnson J."/>
            <person name="Krajaejun T."/>
            <person name="Lin H."/>
            <person name="Meijer H.J."/>
            <person name="Moore B."/>
            <person name="Morris P."/>
            <person name="Phuntmart V."/>
            <person name="Puiu D."/>
            <person name="Shetty J."/>
            <person name="Stajich J.E."/>
            <person name="Tripathy S."/>
            <person name="Wawra S."/>
            <person name="van West P."/>
            <person name="Whitty B.R."/>
            <person name="Coutinho P.M."/>
            <person name="Henrissat B."/>
            <person name="Martin F."/>
            <person name="Thomas P.D."/>
            <person name="Tyler B.M."/>
            <person name="De Vries R.P."/>
            <person name="Kamoun S."/>
            <person name="Yandell M."/>
            <person name="Tisserat N."/>
            <person name="Buell C.R."/>
        </authorList>
    </citation>
    <scope>NUCLEOTIDE SEQUENCE</scope>
    <source>
        <strain evidence="3">DAOM:BR144</strain>
    </source>
</reference>
<keyword evidence="1" id="KW-0472">Membrane</keyword>
<keyword evidence="1" id="KW-0812">Transmembrane</keyword>
<dbReference type="AlphaFoldDB" id="K3X1I7"/>
<evidence type="ECO:0000256" key="1">
    <source>
        <dbReference type="SAM" id="Phobius"/>
    </source>
</evidence>
<evidence type="ECO:0000313" key="2">
    <source>
        <dbReference type="EnsemblProtists" id="PYU1_T011086"/>
    </source>
</evidence>
<dbReference type="EnsemblProtists" id="PYU1_T011086">
    <property type="protein sequence ID" value="PYU1_T011086"/>
    <property type="gene ID" value="PYU1_G011062"/>
</dbReference>
<dbReference type="NCBIfam" id="TIGR01571">
    <property type="entry name" value="A_thal_Cys_rich"/>
    <property type="match status" value="1"/>
</dbReference>
<feature type="transmembrane region" description="Helical" evidence="1">
    <location>
        <begin position="80"/>
        <end position="100"/>
    </location>
</feature>
<evidence type="ECO:0000313" key="3">
    <source>
        <dbReference type="Proteomes" id="UP000019132"/>
    </source>
</evidence>
<dbReference type="VEuPathDB" id="FungiDB:PYU1_G011062"/>
<proteinExistence type="predicted"/>
<dbReference type="Proteomes" id="UP000019132">
    <property type="component" value="Unassembled WGS sequence"/>
</dbReference>
<reference evidence="2" key="3">
    <citation type="submission" date="2015-02" db="UniProtKB">
        <authorList>
            <consortium name="EnsemblProtists"/>
        </authorList>
    </citation>
    <scope>IDENTIFICATION</scope>
    <source>
        <strain evidence="2">DAOM BR144</strain>
    </source>
</reference>
<keyword evidence="3" id="KW-1185">Reference proteome</keyword>
<feature type="transmembrane region" description="Helical" evidence="1">
    <location>
        <begin position="120"/>
        <end position="141"/>
    </location>
</feature>
<dbReference type="EMBL" id="GL376606">
    <property type="status" value="NOT_ANNOTATED_CDS"/>
    <property type="molecule type" value="Genomic_DNA"/>
</dbReference>
<keyword evidence="1" id="KW-1133">Transmembrane helix</keyword>
<sequence>MDSDAVYTIQIDKREAYEGRRRRSASTTPRAPAPGGPAWETGLFGFGDAPWTHCFLALVLPCAIASNIEAMIDRSSYGIGAFFMGIAFLGEIVCVTQSYQDGAVDHTAWTREYSDETLPISMWSLAAVICGIMYAAGVFAFRNMTRHYYRIPGSCCLDVVIAMCCSPCSMAQLSRHFKIAGPSAYADEALDTLPAYESST</sequence>
<protein>
    <submittedName>
        <fullName evidence="2">Uncharacterized protein</fullName>
    </submittedName>
</protein>
<dbReference type="eggNOG" id="ENOG502RWQC">
    <property type="taxonomic scope" value="Eukaryota"/>
</dbReference>
<name>K3X1I7_GLOUD</name>
<reference evidence="3" key="2">
    <citation type="submission" date="2010-04" db="EMBL/GenBank/DDBJ databases">
        <authorList>
            <person name="Buell R."/>
            <person name="Hamilton J."/>
            <person name="Hostetler J."/>
        </authorList>
    </citation>
    <scope>NUCLEOTIDE SEQUENCE [LARGE SCALE GENOMIC DNA]</scope>
    <source>
        <strain evidence="3">DAOM:BR144</strain>
    </source>
</reference>
<accession>K3X1I7</accession>